<reference evidence="1 2" key="1">
    <citation type="journal article" date="2022" name="Nat. Plants">
        <title>Genomes of leafy and leafless Platanthera orchids illuminate the evolution of mycoheterotrophy.</title>
        <authorList>
            <person name="Li M.H."/>
            <person name="Liu K.W."/>
            <person name="Li Z."/>
            <person name="Lu H.C."/>
            <person name="Ye Q.L."/>
            <person name="Zhang D."/>
            <person name="Wang J.Y."/>
            <person name="Li Y.F."/>
            <person name="Zhong Z.M."/>
            <person name="Liu X."/>
            <person name="Yu X."/>
            <person name="Liu D.K."/>
            <person name="Tu X.D."/>
            <person name="Liu B."/>
            <person name="Hao Y."/>
            <person name="Liao X.Y."/>
            <person name="Jiang Y.T."/>
            <person name="Sun W.H."/>
            <person name="Chen J."/>
            <person name="Chen Y.Q."/>
            <person name="Ai Y."/>
            <person name="Zhai J.W."/>
            <person name="Wu S.S."/>
            <person name="Zhou Z."/>
            <person name="Hsiao Y.Y."/>
            <person name="Wu W.L."/>
            <person name="Chen Y.Y."/>
            <person name="Lin Y.F."/>
            <person name="Hsu J.L."/>
            <person name="Li C.Y."/>
            <person name="Wang Z.W."/>
            <person name="Zhao X."/>
            <person name="Zhong W.Y."/>
            <person name="Ma X.K."/>
            <person name="Ma L."/>
            <person name="Huang J."/>
            <person name="Chen G.Z."/>
            <person name="Huang M.Z."/>
            <person name="Huang L."/>
            <person name="Peng D.H."/>
            <person name="Luo Y.B."/>
            <person name="Zou S.Q."/>
            <person name="Chen S.P."/>
            <person name="Lan S."/>
            <person name="Tsai W.C."/>
            <person name="Van de Peer Y."/>
            <person name="Liu Z.J."/>
        </authorList>
    </citation>
    <scope>NUCLEOTIDE SEQUENCE [LARGE SCALE GENOMIC DNA]</scope>
    <source>
        <strain evidence="1">Lor288</strain>
    </source>
</reference>
<gene>
    <name evidence="1" type="ORF">KSP40_PGU005498</name>
</gene>
<dbReference type="EMBL" id="JBBWWR010000021">
    <property type="protein sequence ID" value="KAK8937915.1"/>
    <property type="molecule type" value="Genomic_DNA"/>
</dbReference>
<name>A0ABR2LCW6_9ASPA</name>
<organism evidence="1 2">
    <name type="scientific">Platanthera guangdongensis</name>
    <dbReference type="NCBI Taxonomy" id="2320717"/>
    <lineage>
        <taxon>Eukaryota</taxon>
        <taxon>Viridiplantae</taxon>
        <taxon>Streptophyta</taxon>
        <taxon>Embryophyta</taxon>
        <taxon>Tracheophyta</taxon>
        <taxon>Spermatophyta</taxon>
        <taxon>Magnoliopsida</taxon>
        <taxon>Liliopsida</taxon>
        <taxon>Asparagales</taxon>
        <taxon>Orchidaceae</taxon>
        <taxon>Orchidoideae</taxon>
        <taxon>Orchideae</taxon>
        <taxon>Orchidinae</taxon>
        <taxon>Platanthera</taxon>
    </lineage>
</organism>
<sequence>MVVHSWMRNGLINCGGRGARGSLYDPVLGICCHFCRFTALDIYFLYASVENYMLPCHSYCDSRVTMQIISPTIINY</sequence>
<comment type="caution">
    <text evidence="1">The sequence shown here is derived from an EMBL/GenBank/DDBJ whole genome shotgun (WGS) entry which is preliminary data.</text>
</comment>
<dbReference type="Proteomes" id="UP001412067">
    <property type="component" value="Unassembled WGS sequence"/>
</dbReference>
<protein>
    <submittedName>
        <fullName evidence="1">Uncharacterized protein</fullName>
    </submittedName>
</protein>
<proteinExistence type="predicted"/>
<keyword evidence="2" id="KW-1185">Reference proteome</keyword>
<accession>A0ABR2LCW6</accession>
<evidence type="ECO:0000313" key="1">
    <source>
        <dbReference type="EMBL" id="KAK8937915.1"/>
    </source>
</evidence>
<evidence type="ECO:0000313" key="2">
    <source>
        <dbReference type="Proteomes" id="UP001412067"/>
    </source>
</evidence>